<dbReference type="RefSeq" id="WP_091624275.1">
    <property type="nucleotide sequence ID" value="NZ_FNZN01000004.1"/>
</dbReference>
<dbReference type="OrthoDB" id="1407143at2"/>
<sequence length="139" mass="15916">MKNSIKILVTVGIVFLLSFSTQAQIHDWTGKWETTLLGNNWEVNITKKSDGSYTGIFPNGVLVGKYDHGNLLGTYTRTNVKMDKTGIKMGKTGKFWFVMYAHLKSFEGYYMPEGRDDWQAENWNGKRATNRKPLSKKKN</sequence>
<reference evidence="3" key="1">
    <citation type="submission" date="2016-10" db="EMBL/GenBank/DDBJ databases">
        <authorList>
            <person name="Varghese N."/>
            <person name="Submissions S."/>
        </authorList>
    </citation>
    <scope>NUCLEOTIDE SEQUENCE [LARGE SCALE GENOMIC DNA]</scope>
    <source>
        <strain evidence="3">DSM 16471</strain>
    </source>
</reference>
<evidence type="ECO:0000256" key="1">
    <source>
        <dbReference type="SAM" id="SignalP"/>
    </source>
</evidence>
<evidence type="ECO:0008006" key="4">
    <source>
        <dbReference type="Google" id="ProtNLM"/>
    </source>
</evidence>
<keyword evidence="3" id="KW-1185">Reference proteome</keyword>
<evidence type="ECO:0000313" key="3">
    <source>
        <dbReference type="Proteomes" id="UP000198990"/>
    </source>
</evidence>
<keyword evidence="1" id="KW-0732">Signal</keyword>
<protein>
    <recommendedName>
        <fullName evidence="4">MORN repeat variant</fullName>
    </recommendedName>
</protein>
<feature type="signal peptide" evidence="1">
    <location>
        <begin position="1"/>
        <end position="23"/>
    </location>
</feature>
<name>A0A1H7RV34_9FLAO</name>
<organism evidence="2 3">
    <name type="scientific">Maribacter orientalis</name>
    <dbReference type="NCBI Taxonomy" id="228957"/>
    <lineage>
        <taxon>Bacteria</taxon>
        <taxon>Pseudomonadati</taxon>
        <taxon>Bacteroidota</taxon>
        <taxon>Flavobacteriia</taxon>
        <taxon>Flavobacteriales</taxon>
        <taxon>Flavobacteriaceae</taxon>
        <taxon>Maribacter</taxon>
    </lineage>
</organism>
<dbReference type="STRING" id="228957.SAMN04488008_104404"/>
<dbReference type="AlphaFoldDB" id="A0A1H7RV34"/>
<dbReference type="EMBL" id="FNZN01000004">
    <property type="protein sequence ID" value="SEL64082.1"/>
    <property type="molecule type" value="Genomic_DNA"/>
</dbReference>
<gene>
    <name evidence="2" type="ORF">SAMN04488008_104404</name>
</gene>
<evidence type="ECO:0000313" key="2">
    <source>
        <dbReference type="EMBL" id="SEL64082.1"/>
    </source>
</evidence>
<proteinExistence type="predicted"/>
<feature type="chain" id="PRO_5011485787" description="MORN repeat variant" evidence="1">
    <location>
        <begin position="24"/>
        <end position="139"/>
    </location>
</feature>
<dbReference type="Proteomes" id="UP000198990">
    <property type="component" value="Unassembled WGS sequence"/>
</dbReference>
<accession>A0A1H7RV34</accession>